<dbReference type="EMBL" id="BARS01018706">
    <property type="protein sequence ID" value="GAF97368.1"/>
    <property type="molecule type" value="Genomic_DNA"/>
</dbReference>
<evidence type="ECO:0000256" key="1">
    <source>
        <dbReference type="SAM" id="Phobius"/>
    </source>
</evidence>
<dbReference type="PROSITE" id="PS50293">
    <property type="entry name" value="TPR_REGION"/>
    <property type="match status" value="1"/>
</dbReference>
<accession>X0TUU3</accession>
<keyword evidence="1" id="KW-1133">Transmembrane helix</keyword>
<name>X0TUU3_9ZZZZ</name>
<organism evidence="2">
    <name type="scientific">marine sediment metagenome</name>
    <dbReference type="NCBI Taxonomy" id="412755"/>
    <lineage>
        <taxon>unclassified sequences</taxon>
        <taxon>metagenomes</taxon>
        <taxon>ecological metagenomes</taxon>
    </lineage>
</organism>
<sequence>MLLSILIGLLALIAAIISAKFIPPKYRFYKIILVIIALLICILQICSFVMDYRNYRESEEFNKAIAHDLQLSEAIRRGVPLRYPDEIPKDPLFQGLFQQGMQYEQEGNYEEAINIYKDI</sequence>
<proteinExistence type="predicted"/>
<keyword evidence="1" id="KW-0472">Membrane</keyword>
<comment type="caution">
    <text evidence="2">The sequence shown here is derived from an EMBL/GenBank/DDBJ whole genome shotgun (WGS) entry which is preliminary data.</text>
</comment>
<feature type="transmembrane region" description="Helical" evidence="1">
    <location>
        <begin position="28"/>
        <end position="50"/>
    </location>
</feature>
<reference evidence="2" key="1">
    <citation type="journal article" date="2014" name="Front. Microbiol.">
        <title>High frequency of phylogenetically diverse reductive dehalogenase-homologous genes in deep subseafloor sedimentary metagenomes.</title>
        <authorList>
            <person name="Kawai M."/>
            <person name="Futagami T."/>
            <person name="Toyoda A."/>
            <person name="Takaki Y."/>
            <person name="Nishi S."/>
            <person name="Hori S."/>
            <person name="Arai W."/>
            <person name="Tsubouchi T."/>
            <person name="Morono Y."/>
            <person name="Uchiyama I."/>
            <person name="Ito T."/>
            <person name="Fujiyama A."/>
            <person name="Inagaki F."/>
            <person name="Takami H."/>
        </authorList>
    </citation>
    <scope>NUCLEOTIDE SEQUENCE</scope>
    <source>
        <strain evidence="2">Expedition CK06-06</strain>
    </source>
</reference>
<protein>
    <submittedName>
        <fullName evidence="2">Uncharacterized protein</fullName>
    </submittedName>
</protein>
<evidence type="ECO:0000313" key="2">
    <source>
        <dbReference type="EMBL" id="GAF97368.1"/>
    </source>
</evidence>
<feature type="non-terminal residue" evidence="2">
    <location>
        <position position="119"/>
    </location>
</feature>
<gene>
    <name evidence="2" type="ORF">S01H1_30399</name>
</gene>
<dbReference type="AlphaFoldDB" id="X0TUU3"/>
<keyword evidence="1" id="KW-0812">Transmembrane</keyword>